<feature type="region of interest" description="Disordered" evidence="1">
    <location>
        <begin position="66"/>
        <end position="96"/>
    </location>
</feature>
<evidence type="ECO:0000256" key="2">
    <source>
        <dbReference type="SAM" id="Phobius"/>
    </source>
</evidence>
<organism evidence="4 5">
    <name type="scientific">Nocardiopsis suaedae</name>
    <dbReference type="NCBI Taxonomy" id="3018444"/>
    <lineage>
        <taxon>Bacteria</taxon>
        <taxon>Bacillati</taxon>
        <taxon>Actinomycetota</taxon>
        <taxon>Actinomycetes</taxon>
        <taxon>Streptosporangiales</taxon>
        <taxon>Nocardiopsidaceae</taxon>
        <taxon>Nocardiopsis</taxon>
    </lineage>
</organism>
<dbReference type="RefSeq" id="WP_270679337.1">
    <property type="nucleotide sequence ID" value="NZ_JAQFWP010000039.1"/>
</dbReference>
<reference evidence="4" key="1">
    <citation type="submission" date="2023-01" db="EMBL/GenBank/DDBJ databases">
        <title>Draft genome sequence of Nocardiopsis sp. LSu2-4 isolated from halophytes.</title>
        <authorList>
            <person name="Duangmal K."/>
            <person name="Chantavorakit T."/>
        </authorList>
    </citation>
    <scope>NUCLEOTIDE SEQUENCE</scope>
    <source>
        <strain evidence="4">LSu2-4</strain>
    </source>
</reference>
<dbReference type="EMBL" id="JAQFWP010000039">
    <property type="protein sequence ID" value="MDA2806702.1"/>
    <property type="molecule type" value="Genomic_DNA"/>
</dbReference>
<dbReference type="InterPro" id="IPR009936">
    <property type="entry name" value="DUF1468"/>
</dbReference>
<dbReference type="Pfam" id="PF07331">
    <property type="entry name" value="TctB"/>
    <property type="match status" value="1"/>
</dbReference>
<feature type="transmembrane region" description="Helical" evidence="2">
    <location>
        <begin position="110"/>
        <end position="143"/>
    </location>
</feature>
<feature type="transmembrane region" description="Helical" evidence="2">
    <location>
        <begin position="44"/>
        <end position="61"/>
    </location>
</feature>
<evidence type="ECO:0000259" key="3">
    <source>
        <dbReference type="Pfam" id="PF07331"/>
    </source>
</evidence>
<proteinExistence type="predicted"/>
<keyword evidence="2" id="KW-1133">Transmembrane helix</keyword>
<keyword evidence="5" id="KW-1185">Reference proteome</keyword>
<feature type="transmembrane region" description="Helical" evidence="2">
    <location>
        <begin position="149"/>
        <end position="167"/>
    </location>
</feature>
<evidence type="ECO:0000313" key="5">
    <source>
        <dbReference type="Proteomes" id="UP001165685"/>
    </source>
</evidence>
<feature type="compositionally biased region" description="Low complexity" evidence="1">
    <location>
        <begin position="77"/>
        <end position="96"/>
    </location>
</feature>
<evidence type="ECO:0000256" key="1">
    <source>
        <dbReference type="SAM" id="MobiDB-lite"/>
    </source>
</evidence>
<name>A0ABT4TPT9_9ACTN</name>
<protein>
    <submittedName>
        <fullName evidence="4">Tripartite tricarboxylate transporter TctB family protein</fullName>
    </submittedName>
</protein>
<evidence type="ECO:0000313" key="4">
    <source>
        <dbReference type="EMBL" id="MDA2806702.1"/>
    </source>
</evidence>
<keyword evidence="2" id="KW-0472">Membrane</keyword>
<feature type="domain" description="DUF1468" evidence="3">
    <location>
        <begin position="13"/>
        <end position="176"/>
    </location>
</feature>
<gene>
    <name evidence="4" type="ORF">O4U47_19490</name>
</gene>
<comment type="caution">
    <text evidence="4">The sequence shown here is derived from an EMBL/GenBank/DDBJ whole genome shotgun (WGS) entry which is preliminary data.</text>
</comment>
<keyword evidence="2" id="KW-0812">Transmembrane</keyword>
<sequence length="182" mass="19238">MKPFTFSNRVLGAAVGVLAVGYLYLAFTLEEFTAVSVPVQPATLPKWLGAVLLVLAAVLFFQKDDADEEEDSGEPSGTGSDSDQTGGGAPARPAAARPALGRLTDPRKELALFAASIGLYIALLEPLGFLISTTAYIAAATWYLGYRRHWANALVAVGVSAVLYFAMSDFLRVALPTGPLPF</sequence>
<dbReference type="Proteomes" id="UP001165685">
    <property type="component" value="Unassembled WGS sequence"/>
</dbReference>
<accession>A0ABT4TPT9</accession>